<protein>
    <recommendedName>
        <fullName evidence="6">Peptidylprolyl isomerase</fullName>
    </recommendedName>
</protein>
<dbReference type="VEuPathDB" id="PlasmoDB:PocGH01_06027100"/>
<gene>
    <name evidence="3" type="ORF">POVCU1_010720</name>
    <name evidence="2" type="ORF">POVCU2_0011700</name>
</gene>
<organism evidence="2 5">
    <name type="scientific">Plasmodium ovale curtisi</name>
    <dbReference type="NCBI Taxonomy" id="864141"/>
    <lineage>
        <taxon>Eukaryota</taxon>
        <taxon>Sar</taxon>
        <taxon>Alveolata</taxon>
        <taxon>Apicomplexa</taxon>
        <taxon>Aconoidasida</taxon>
        <taxon>Haemosporida</taxon>
        <taxon>Plasmodiidae</taxon>
        <taxon>Plasmodium</taxon>
        <taxon>Plasmodium (Plasmodium)</taxon>
    </lineage>
</organism>
<feature type="chain" id="PRO_5015059566" description="Peptidylprolyl isomerase" evidence="1">
    <location>
        <begin position="20"/>
        <end position="140"/>
    </location>
</feature>
<evidence type="ECO:0000256" key="1">
    <source>
        <dbReference type="SAM" id="SignalP"/>
    </source>
</evidence>
<evidence type="ECO:0000313" key="3">
    <source>
        <dbReference type="EMBL" id="SBS84415.1"/>
    </source>
</evidence>
<feature type="signal peptide" evidence="1">
    <location>
        <begin position="1"/>
        <end position="19"/>
    </location>
</feature>
<evidence type="ECO:0000313" key="2">
    <source>
        <dbReference type="EMBL" id="SBS81718.1"/>
    </source>
</evidence>
<evidence type="ECO:0000313" key="4">
    <source>
        <dbReference type="Proteomes" id="UP000078546"/>
    </source>
</evidence>
<reference evidence="2" key="2">
    <citation type="submission" date="2016-05" db="EMBL/GenBank/DDBJ databases">
        <authorList>
            <person name="Lavstsen T."/>
            <person name="Jespersen J.S."/>
        </authorList>
    </citation>
    <scope>NUCLEOTIDE SEQUENCE [LARGE SCALE GENOMIC DNA]</scope>
</reference>
<dbReference type="AlphaFoldDB" id="A0A1A8VM74"/>
<evidence type="ECO:0000313" key="5">
    <source>
        <dbReference type="Proteomes" id="UP000078560"/>
    </source>
</evidence>
<dbReference type="EMBL" id="FLQU01000182">
    <property type="protein sequence ID" value="SBS81718.1"/>
    <property type="molecule type" value="Genomic_DNA"/>
</dbReference>
<dbReference type="Proteomes" id="UP000078560">
    <property type="component" value="Unassembled WGS sequence"/>
</dbReference>
<reference evidence="4 5" key="1">
    <citation type="submission" date="2016-05" db="EMBL/GenBank/DDBJ databases">
        <authorList>
            <person name="Naeem Raeece"/>
        </authorList>
    </citation>
    <scope>NUCLEOTIDE SEQUENCE [LARGE SCALE GENOMIC DNA]</scope>
</reference>
<name>A0A1A8VM74_PLAOA</name>
<evidence type="ECO:0008006" key="6">
    <source>
        <dbReference type="Google" id="ProtNLM"/>
    </source>
</evidence>
<proteinExistence type="predicted"/>
<dbReference type="EMBL" id="FLQV01000196">
    <property type="protein sequence ID" value="SBS84415.1"/>
    <property type="molecule type" value="Genomic_DNA"/>
</dbReference>
<sequence length="140" mass="15977">MRLLCFFLFAYYILHIVKSNDDTYISLTEYEIKNKFSVRVLKKSRTKCGLGIGDKAEIQLRTFSPVVNNMPHMTSNNNFGYAEQTFIVGEHNVSPLNGALHGMCVGELRRIGILIGNMGKIYYEVELKDYTKQSQGNDEL</sequence>
<keyword evidence="1" id="KW-0732">Signal</keyword>
<accession>A0A1A8VM74</accession>
<dbReference type="Proteomes" id="UP000078546">
    <property type="component" value="Unassembled WGS sequence"/>
</dbReference>